<keyword evidence="1" id="KW-1133">Transmembrane helix</keyword>
<keyword evidence="1" id="KW-0472">Membrane</keyword>
<feature type="chain" id="PRO_5003712318" evidence="2">
    <location>
        <begin position="21"/>
        <end position="141"/>
    </location>
</feature>
<gene>
    <name evidence="3" type="ORF">TTHERM_00590360</name>
</gene>
<dbReference type="GeneID" id="7841089"/>
<dbReference type="RefSeq" id="XP_001019943.1">
    <property type="nucleotide sequence ID" value="XM_001019943.1"/>
</dbReference>
<dbReference type="InParanoid" id="I7M8U7"/>
<keyword evidence="4" id="KW-1185">Reference proteome</keyword>
<proteinExistence type="predicted"/>
<reference evidence="4" key="1">
    <citation type="journal article" date="2006" name="PLoS Biol.">
        <title>Macronuclear genome sequence of the ciliate Tetrahymena thermophila, a model eukaryote.</title>
        <authorList>
            <person name="Eisen J.A."/>
            <person name="Coyne R.S."/>
            <person name="Wu M."/>
            <person name="Wu D."/>
            <person name="Thiagarajan M."/>
            <person name="Wortman J.R."/>
            <person name="Badger J.H."/>
            <person name="Ren Q."/>
            <person name="Amedeo P."/>
            <person name="Jones K.M."/>
            <person name="Tallon L.J."/>
            <person name="Delcher A.L."/>
            <person name="Salzberg S.L."/>
            <person name="Silva J.C."/>
            <person name="Haas B.J."/>
            <person name="Majoros W.H."/>
            <person name="Farzad M."/>
            <person name="Carlton J.M."/>
            <person name="Smith R.K. Jr."/>
            <person name="Garg J."/>
            <person name="Pearlman R.E."/>
            <person name="Karrer K.M."/>
            <person name="Sun L."/>
            <person name="Manning G."/>
            <person name="Elde N.C."/>
            <person name="Turkewitz A.P."/>
            <person name="Asai D.J."/>
            <person name="Wilkes D.E."/>
            <person name="Wang Y."/>
            <person name="Cai H."/>
            <person name="Collins K."/>
            <person name="Stewart B.A."/>
            <person name="Lee S.R."/>
            <person name="Wilamowska K."/>
            <person name="Weinberg Z."/>
            <person name="Ruzzo W.L."/>
            <person name="Wloga D."/>
            <person name="Gaertig J."/>
            <person name="Frankel J."/>
            <person name="Tsao C.-C."/>
            <person name="Gorovsky M.A."/>
            <person name="Keeling P.J."/>
            <person name="Waller R.F."/>
            <person name="Patron N.J."/>
            <person name="Cherry J.M."/>
            <person name="Stover N.A."/>
            <person name="Krieger C.J."/>
            <person name="del Toro C."/>
            <person name="Ryder H.F."/>
            <person name="Williamson S.C."/>
            <person name="Barbeau R.A."/>
            <person name="Hamilton E.P."/>
            <person name="Orias E."/>
        </authorList>
    </citation>
    <scope>NUCLEOTIDE SEQUENCE [LARGE SCALE GENOMIC DNA]</scope>
    <source>
        <strain evidence="4">SB210</strain>
    </source>
</reference>
<dbReference type="AlphaFoldDB" id="I7M8U7"/>
<evidence type="ECO:0000256" key="1">
    <source>
        <dbReference type="SAM" id="Phobius"/>
    </source>
</evidence>
<dbReference type="HOGENOM" id="CLU_1975003_0_0_1"/>
<evidence type="ECO:0000256" key="2">
    <source>
        <dbReference type="SAM" id="SignalP"/>
    </source>
</evidence>
<feature type="transmembrane region" description="Helical" evidence="1">
    <location>
        <begin position="121"/>
        <end position="140"/>
    </location>
</feature>
<evidence type="ECO:0000313" key="3">
    <source>
        <dbReference type="EMBL" id="EAR99698.1"/>
    </source>
</evidence>
<organism evidence="3 4">
    <name type="scientific">Tetrahymena thermophila (strain SB210)</name>
    <dbReference type="NCBI Taxonomy" id="312017"/>
    <lineage>
        <taxon>Eukaryota</taxon>
        <taxon>Sar</taxon>
        <taxon>Alveolata</taxon>
        <taxon>Ciliophora</taxon>
        <taxon>Intramacronucleata</taxon>
        <taxon>Oligohymenophorea</taxon>
        <taxon>Hymenostomatida</taxon>
        <taxon>Tetrahymenina</taxon>
        <taxon>Tetrahymenidae</taxon>
        <taxon>Tetrahymena</taxon>
    </lineage>
</organism>
<protein>
    <submittedName>
        <fullName evidence="3">Transmembrane protein, putative</fullName>
    </submittedName>
</protein>
<keyword evidence="2" id="KW-0732">Signal</keyword>
<evidence type="ECO:0000313" key="4">
    <source>
        <dbReference type="Proteomes" id="UP000009168"/>
    </source>
</evidence>
<dbReference type="KEGG" id="tet:TTHERM_00590360"/>
<accession>I7M8U7</accession>
<name>I7M8U7_TETTS</name>
<keyword evidence="1 3" id="KW-0812">Transmembrane</keyword>
<dbReference type="Proteomes" id="UP000009168">
    <property type="component" value="Unassembled WGS sequence"/>
</dbReference>
<sequence length="141" mass="14902">MQLIKFIQFTSLLLLGLVVCQSSTSSTSGGTPSWATAQQAQNYMNCSQKLMSPTCASGQSPTCTQAISTYVSCITCSSNNSSYSAFKSCVQKCGSDFTSDPTAQNDSTVATFVNGMNQCVAAAYSTLFALSTILLLMFTLI</sequence>
<feature type="signal peptide" evidence="2">
    <location>
        <begin position="1"/>
        <end position="20"/>
    </location>
</feature>
<dbReference type="EMBL" id="GG662637">
    <property type="protein sequence ID" value="EAR99698.1"/>
    <property type="molecule type" value="Genomic_DNA"/>
</dbReference>